<keyword evidence="3" id="KW-1185">Reference proteome</keyword>
<dbReference type="Pfam" id="PF02195">
    <property type="entry name" value="ParB_N"/>
    <property type="match status" value="1"/>
</dbReference>
<dbReference type="Proteomes" id="UP000324065">
    <property type="component" value="Unassembled WGS sequence"/>
</dbReference>
<sequence length="222" mass="24572">MSDAEALPVQSWSLDDIKPYEKNAKLHDDEQIEALSRSIKRFGWTQPIVIDRDGVIIAGHGRRLAALSLGLTRAPVVCRTDLTTAEAEALRLADNRTTSTAYDTDLLREALQGLKDIEFDLADTGFGEHELNFMLADLGQIDATAFVDDIGEAVELQRAENEQHVQEIDEKELPISEAFGFKKMRTGDIRHVKAFMARIESMTGKTGPDALIAYLDTLDIAA</sequence>
<dbReference type="GO" id="GO:0007059">
    <property type="term" value="P:chromosome segregation"/>
    <property type="evidence" value="ECO:0007669"/>
    <property type="project" value="TreeGrafter"/>
</dbReference>
<dbReference type="InterPro" id="IPR050336">
    <property type="entry name" value="Chromosome_partition/occlusion"/>
</dbReference>
<organism evidence="2 3">
    <name type="scientific">Roseospira marina</name>
    <dbReference type="NCBI Taxonomy" id="140057"/>
    <lineage>
        <taxon>Bacteria</taxon>
        <taxon>Pseudomonadati</taxon>
        <taxon>Pseudomonadota</taxon>
        <taxon>Alphaproteobacteria</taxon>
        <taxon>Rhodospirillales</taxon>
        <taxon>Rhodospirillaceae</taxon>
        <taxon>Roseospira</taxon>
    </lineage>
</organism>
<dbReference type="PANTHER" id="PTHR33375">
    <property type="entry name" value="CHROMOSOME-PARTITIONING PROTEIN PARB-RELATED"/>
    <property type="match status" value="1"/>
</dbReference>
<accession>A0A5M6I850</accession>
<evidence type="ECO:0000313" key="2">
    <source>
        <dbReference type="EMBL" id="KAA5604416.1"/>
    </source>
</evidence>
<dbReference type="OrthoDB" id="7806498at2"/>
<dbReference type="GO" id="GO:0005694">
    <property type="term" value="C:chromosome"/>
    <property type="evidence" value="ECO:0007669"/>
    <property type="project" value="TreeGrafter"/>
</dbReference>
<dbReference type="GO" id="GO:0045881">
    <property type="term" value="P:positive regulation of sporulation resulting in formation of a cellular spore"/>
    <property type="evidence" value="ECO:0007669"/>
    <property type="project" value="TreeGrafter"/>
</dbReference>
<name>A0A5M6I850_9PROT</name>
<comment type="caution">
    <text evidence="2">The sequence shown here is derived from an EMBL/GenBank/DDBJ whole genome shotgun (WGS) entry which is preliminary data.</text>
</comment>
<evidence type="ECO:0000259" key="1">
    <source>
        <dbReference type="SMART" id="SM00470"/>
    </source>
</evidence>
<dbReference type="SMART" id="SM00470">
    <property type="entry name" value="ParB"/>
    <property type="match status" value="1"/>
</dbReference>
<reference evidence="2 3" key="1">
    <citation type="submission" date="2019-09" db="EMBL/GenBank/DDBJ databases">
        <title>Genome sequence of Roseospira marina, one of the more divergent members of the non-sulfur purple photosynthetic bacterial family, the Rhodospirillaceae.</title>
        <authorList>
            <person name="Meyer T."/>
            <person name="Kyndt J."/>
        </authorList>
    </citation>
    <scope>NUCLEOTIDE SEQUENCE [LARGE SCALE GENOMIC DNA]</scope>
    <source>
        <strain evidence="2 3">DSM 15113</strain>
    </source>
</reference>
<dbReference type="CDD" id="cd16403">
    <property type="entry name" value="ParB_N_like_MT"/>
    <property type="match status" value="1"/>
</dbReference>
<proteinExistence type="predicted"/>
<dbReference type="InterPro" id="IPR036086">
    <property type="entry name" value="ParB/Sulfiredoxin_sf"/>
</dbReference>
<dbReference type="PANTHER" id="PTHR33375:SF1">
    <property type="entry name" value="CHROMOSOME-PARTITIONING PROTEIN PARB-RELATED"/>
    <property type="match status" value="1"/>
</dbReference>
<protein>
    <submittedName>
        <fullName evidence="2">Chromosome partitioning protein ParB</fullName>
    </submittedName>
</protein>
<feature type="domain" description="ParB-like N-terminal" evidence="1">
    <location>
        <begin position="10"/>
        <end position="96"/>
    </location>
</feature>
<evidence type="ECO:0000313" key="3">
    <source>
        <dbReference type="Proteomes" id="UP000324065"/>
    </source>
</evidence>
<gene>
    <name evidence="2" type="ORF">F1188_16275</name>
</gene>
<dbReference type="SUPFAM" id="SSF110849">
    <property type="entry name" value="ParB/Sulfiredoxin"/>
    <property type="match status" value="1"/>
</dbReference>
<dbReference type="EMBL" id="VWPJ01000018">
    <property type="protein sequence ID" value="KAA5604416.1"/>
    <property type="molecule type" value="Genomic_DNA"/>
</dbReference>
<dbReference type="RefSeq" id="WP_150063506.1">
    <property type="nucleotide sequence ID" value="NZ_JACHII010000014.1"/>
</dbReference>
<dbReference type="AlphaFoldDB" id="A0A5M6I850"/>
<dbReference type="InterPro" id="IPR003115">
    <property type="entry name" value="ParB_N"/>
</dbReference>
<dbReference type="Gene3D" id="3.90.1530.10">
    <property type="entry name" value="Conserved hypothetical protein from pyrococcus furiosus pfu- 392566-001, ParB domain"/>
    <property type="match status" value="1"/>
</dbReference>